<dbReference type="GeneID" id="36578040"/>
<proteinExistence type="predicted"/>
<gene>
    <name evidence="2" type="ORF">M430DRAFT_96398</name>
</gene>
<feature type="non-terminal residue" evidence="2">
    <location>
        <position position="1"/>
    </location>
</feature>
<accession>A0A2T3BBG4</accession>
<dbReference type="RefSeq" id="XP_024724255.1">
    <property type="nucleotide sequence ID" value="XM_024869959.1"/>
</dbReference>
<sequence>GNLELDYYSKEVLEDFTTTDYISCLLLLILFINDFSIYCNIYRALKGFYVTLIYLDFNKRRKPLNKFTLTLSPYNVSF</sequence>
<protein>
    <submittedName>
        <fullName evidence="2">Uncharacterized protein</fullName>
    </submittedName>
</protein>
<organism evidence="2 3">
    <name type="scientific">Amorphotheca resinae ATCC 22711</name>
    <dbReference type="NCBI Taxonomy" id="857342"/>
    <lineage>
        <taxon>Eukaryota</taxon>
        <taxon>Fungi</taxon>
        <taxon>Dikarya</taxon>
        <taxon>Ascomycota</taxon>
        <taxon>Pezizomycotina</taxon>
        <taxon>Leotiomycetes</taxon>
        <taxon>Helotiales</taxon>
        <taxon>Amorphothecaceae</taxon>
        <taxon>Amorphotheca</taxon>
    </lineage>
</organism>
<keyword evidence="3" id="KW-1185">Reference proteome</keyword>
<dbReference type="AlphaFoldDB" id="A0A2T3BBG4"/>
<evidence type="ECO:0000313" key="3">
    <source>
        <dbReference type="Proteomes" id="UP000241818"/>
    </source>
</evidence>
<name>A0A2T3BBG4_AMORE</name>
<reference evidence="2 3" key="1">
    <citation type="journal article" date="2018" name="New Phytol.">
        <title>Comparative genomics and transcriptomics depict ericoid mycorrhizal fungi as versatile saprotrophs and plant mutualists.</title>
        <authorList>
            <person name="Martino E."/>
            <person name="Morin E."/>
            <person name="Grelet G.A."/>
            <person name="Kuo A."/>
            <person name="Kohler A."/>
            <person name="Daghino S."/>
            <person name="Barry K.W."/>
            <person name="Cichocki N."/>
            <person name="Clum A."/>
            <person name="Dockter R.B."/>
            <person name="Hainaut M."/>
            <person name="Kuo R.C."/>
            <person name="LaButti K."/>
            <person name="Lindahl B.D."/>
            <person name="Lindquist E.A."/>
            <person name="Lipzen A."/>
            <person name="Khouja H.R."/>
            <person name="Magnuson J."/>
            <person name="Murat C."/>
            <person name="Ohm R.A."/>
            <person name="Singer S.W."/>
            <person name="Spatafora J.W."/>
            <person name="Wang M."/>
            <person name="Veneault-Fourrey C."/>
            <person name="Henrissat B."/>
            <person name="Grigoriev I.V."/>
            <person name="Martin F.M."/>
            <person name="Perotto S."/>
        </authorList>
    </citation>
    <scope>NUCLEOTIDE SEQUENCE [LARGE SCALE GENOMIC DNA]</scope>
    <source>
        <strain evidence="2 3">ATCC 22711</strain>
    </source>
</reference>
<keyword evidence="1" id="KW-1133">Transmembrane helix</keyword>
<dbReference type="OrthoDB" id="4207238at2759"/>
<keyword evidence="1" id="KW-0472">Membrane</keyword>
<dbReference type="EMBL" id="KZ679007">
    <property type="protein sequence ID" value="PSS25656.1"/>
    <property type="molecule type" value="Genomic_DNA"/>
</dbReference>
<evidence type="ECO:0000313" key="2">
    <source>
        <dbReference type="EMBL" id="PSS25656.1"/>
    </source>
</evidence>
<evidence type="ECO:0000256" key="1">
    <source>
        <dbReference type="SAM" id="Phobius"/>
    </source>
</evidence>
<feature type="transmembrane region" description="Helical" evidence="1">
    <location>
        <begin position="20"/>
        <end position="39"/>
    </location>
</feature>
<keyword evidence="1" id="KW-0812">Transmembrane</keyword>
<dbReference type="InParanoid" id="A0A2T3BBG4"/>
<dbReference type="Proteomes" id="UP000241818">
    <property type="component" value="Unassembled WGS sequence"/>
</dbReference>